<dbReference type="RefSeq" id="WP_141962560.1">
    <property type="nucleotide sequence ID" value="NZ_VFOZ01000002.1"/>
</dbReference>
<proteinExistence type="predicted"/>
<evidence type="ECO:0000313" key="2">
    <source>
        <dbReference type="EMBL" id="TQL90546.1"/>
    </source>
</evidence>
<protein>
    <submittedName>
        <fullName evidence="2">Alpha-galactosidase-like protein</fullName>
    </submittedName>
</protein>
<organism evidence="2 3">
    <name type="scientific">Actinoallomurus bryophytorum</name>
    <dbReference type="NCBI Taxonomy" id="1490222"/>
    <lineage>
        <taxon>Bacteria</taxon>
        <taxon>Bacillati</taxon>
        <taxon>Actinomycetota</taxon>
        <taxon>Actinomycetes</taxon>
        <taxon>Streptosporangiales</taxon>
        <taxon>Thermomonosporaceae</taxon>
        <taxon>Actinoallomurus</taxon>
    </lineage>
</organism>
<gene>
    <name evidence="2" type="ORF">FB559_7854</name>
</gene>
<dbReference type="AlphaFoldDB" id="A0A543C0K0"/>
<accession>A0A543C0K0</accession>
<dbReference type="OrthoDB" id="4169181at2"/>
<evidence type="ECO:0000313" key="3">
    <source>
        <dbReference type="Proteomes" id="UP000316096"/>
    </source>
</evidence>
<keyword evidence="1" id="KW-0732">Signal</keyword>
<feature type="chain" id="PRO_5022025015" evidence="1">
    <location>
        <begin position="24"/>
        <end position="147"/>
    </location>
</feature>
<sequence>MRTLTVTALAAAGLLSLAPAAGAARAGSHLTVTGQASHLRPIVGEVDTVRWTVTNTGDGHLDHVRLVASVPNGWAVKDGPGCTHAGTNLRCDLGGLDAGRRASVQIPMVVHRPLGAVQLRAWATGSVGRLSVPGPETSFQVVVVAHR</sequence>
<dbReference type="EMBL" id="VFOZ01000002">
    <property type="protein sequence ID" value="TQL90546.1"/>
    <property type="molecule type" value="Genomic_DNA"/>
</dbReference>
<name>A0A543C0K0_9ACTN</name>
<evidence type="ECO:0000256" key="1">
    <source>
        <dbReference type="SAM" id="SignalP"/>
    </source>
</evidence>
<reference evidence="2 3" key="1">
    <citation type="submission" date="2019-06" db="EMBL/GenBank/DDBJ databases">
        <title>Sequencing the genomes of 1000 actinobacteria strains.</title>
        <authorList>
            <person name="Klenk H.-P."/>
        </authorList>
    </citation>
    <scope>NUCLEOTIDE SEQUENCE [LARGE SCALE GENOMIC DNA]</scope>
    <source>
        <strain evidence="2 3">DSM 102200</strain>
    </source>
</reference>
<comment type="caution">
    <text evidence="2">The sequence shown here is derived from an EMBL/GenBank/DDBJ whole genome shotgun (WGS) entry which is preliminary data.</text>
</comment>
<keyword evidence="3" id="KW-1185">Reference proteome</keyword>
<dbReference type="Proteomes" id="UP000316096">
    <property type="component" value="Unassembled WGS sequence"/>
</dbReference>
<feature type="signal peptide" evidence="1">
    <location>
        <begin position="1"/>
        <end position="23"/>
    </location>
</feature>